<dbReference type="EMBL" id="BONX01000004">
    <property type="protein sequence ID" value="GIG94449.1"/>
    <property type="molecule type" value="Genomic_DNA"/>
</dbReference>
<evidence type="ECO:0000313" key="5">
    <source>
        <dbReference type="EMBL" id="GIG94449.1"/>
    </source>
</evidence>
<dbReference type="InterPro" id="IPR006162">
    <property type="entry name" value="Ppantetheine_attach_site"/>
</dbReference>
<dbReference type="PANTHER" id="PTHR45527">
    <property type="entry name" value="NONRIBOSOMAL PEPTIDE SYNTHETASE"/>
    <property type="match status" value="1"/>
</dbReference>
<dbReference type="InterPro" id="IPR001242">
    <property type="entry name" value="Condensation_dom"/>
</dbReference>
<dbReference type="InterPro" id="IPR020806">
    <property type="entry name" value="PKS_PP-bd"/>
</dbReference>
<dbReference type="Gene3D" id="3.30.559.10">
    <property type="entry name" value="Chloramphenicol acetyltransferase-like domain"/>
    <property type="match status" value="1"/>
</dbReference>
<dbReference type="PROSITE" id="PS00455">
    <property type="entry name" value="AMP_BINDING"/>
    <property type="match status" value="1"/>
</dbReference>
<dbReference type="SUPFAM" id="SSF52777">
    <property type="entry name" value="CoA-dependent acyltransferases"/>
    <property type="match status" value="2"/>
</dbReference>
<dbReference type="Gene3D" id="3.30.300.30">
    <property type="match status" value="1"/>
</dbReference>
<dbReference type="InterPro" id="IPR010071">
    <property type="entry name" value="AA_adenyl_dom"/>
</dbReference>
<sequence>MVFPLSSAQERLWYLDRLSGPGATHHLPVVVRMRGPVEVAILELALADVVGRHESLRTRFTEAAGEPHQTVLPPAERPLSLRVVECAPPQLDDEVRAAASPPFDLAVDLPVRASLLRLAPDEHVLVLVLHHIVADSWSIAPLLRDLGVAYRARLRGAVPALPPPAVPYTQFSLCRRHLLDCTEDEDGPMAAGLRFWRETLAGLPEELALPSDRARPATSDNRCGEIRFDIPPGTHAALRVIGEQARTTLAVVLQAAVAAMLSRLGAGTDVPLGVPVAGRTDEALADLVGLVGNVVVLRVDVSGNPTFRNLVGRVRDFSLAAAVHQNVPFERLVEDLKPARSRSLYPLAQVGVEVHDAELALDLPAVDTQVELRAMTAARADLSLVMRQRTTPDGTAQGISGAVEYAIDLFDTQTAAVLAERFVHWLDMLGTEPDRELTTLDVRTPAEQELLRAWNDTGVALPDKTITRIFEERVEATPDATALVSGAVRLRYRELNAWANRLAHHLIDIGVRPDSLVTVALPRTAEAVVAWLAVGKAGGVYTPIDPCLPIDRIRAVIADAQPVALVTTESLAAAVDGVAASPVLVTDHDQRARPEHDPTDADRAPLRLDHAAYVIYTSGSTGRPKGVTVLHRAVANLWHYHAEVTFPPPATSGHRLRVALSASLSFDTSWEGVLAMIAGHELHLLDELHRRDPARMVEYVVAHGVGQLDVTPSFAQQLVAHGVVAGDNAPRTLMLGGEAVGQALWNDLRAAPRTTAFNYYGPSEFGVEATGCRLAEYDRPTIGRPVFNSRVYVLDEYLNPVPPGMLGEIYLAGANLGRGYLGCAGMTAARFVPNPFGTPGERMYRSGDLARWTSDGFLLFAGRADDQVKLRGFRIEPAEIENAIRTHPSVTEAAVIVREDTPGDKRLVAYLATVGGVDVDLSQLRSNLARVLPDYMVPAAFVALDALPLTPNAKLDRRALPVPDYGARSTGRAPTTLRERVVGSLFAEILGIPSVSLDDDFFELGGHSLLATRLVARINSSLGVDLDLMRMLGSPTVAGVVAELDGVRDPALEESGSR</sequence>
<proteinExistence type="predicted"/>
<feature type="domain" description="Carrier" evidence="4">
    <location>
        <begin position="973"/>
        <end position="1048"/>
    </location>
</feature>
<dbReference type="CDD" id="cd19540">
    <property type="entry name" value="LCL_NRPS-like"/>
    <property type="match status" value="1"/>
</dbReference>
<keyword evidence="3" id="KW-0597">Phosphoprotein</keyword>
<dbReference type="PROSITE" id="PS50075">
    <property type="entry name" value="CARRIER"/>
    <property type="match status" value="1"/>
</dbReference>
<dbReference type="Pfam" id="PF00668">
    <property type="entry name" value="Condensation"/>
    <property type="match status" value="1"/>
</dbReference>
<dbReference type="SUPFAM" id="SSF56801">
    <property type="entry name" value="Acetyl-CoA synthetase-like"/>
    <property type="match status" value="1"/>
</dbReference>
<dbReference type="Gene3D" id="3.40.50.980">
    <property type="match status" value="2"/>
</dbReference>
<gene>
    <name evidence="5" type="ORF">Pma05_10220</name>
</gene>
<dbReference type="InterPro" id="IPR023213">
    <property type="entry name" value="CAT-like_dom_sf"/>
</dbReference>
<dbReference type="NCBIfam" id="TIGR01733">
    <property type="entry name" value="AA-adenyl-dom"/>
    <property type="match status" value="1"/>
</dbReference>
<dbReference type="PANTHER" id="PTHR45527:SF1">
    <property type="entry name" value="FATTY ACID SYNTHASE"/>
    <property type="match status" value="1"/>
</dbReference>
<keyword evidence="2" id="KW-0596">Phosphopantetheine</keyword>
<dbReference type="SUPFAM" id="SSF47336">
    <property type="entry name" value="ACP-like"/>
    <property type="match status" value="1"/>
</dbReference>
<reference evidence="5 6" key="1">
    <citation type="submission" date="2021-01" db="EMBL/GenBank/DDBJ databases">
        <title>Whole genome shotgun sequence of Plantactinospora mayteni NBRC 109088.</title>
        <authorList>
            <person name="Komaki H."/>
            <person name="Tamura T."/>
        </authorList>
    </citation>
    <scope>NUCLEOTIDE SEQUENCE [LARGE SCALE GENOMIC DNA]</scope>
    <source>
        <strain evidence="5 6">NBRC 109088</strain>
    </source>
</reference>
<dbReference type="InterPro" id="IPR029058">
    <property type="entry name" value="AB_hydrolase_fold"/>
</dbReference>
<dbReference type="SMART" id="SM00823">
    <property type="entry name" value="PKS_PP"/>
    <property type="match status" value="1"/>
</dbReference>
<dbReference type="InterPro" id="IPR045851">
    <property type="entry name" value="AMP-bd_C_sf"/>
</dbReference>
<dbReference type="Proteomes" id="UP000621500">
    <property type="component" value="Unassembled WGS sequence"/>
</dbReference>
<dbReference type="Gene3D" id="2.30.38.10">
    <property type="entry name" value="Luciferase, Domain 3"/>
    <property type="match status" value="1"/>
</dbReference>
<protein>
    <recommendedName>
        <fullName evidence="4">Carrier domain-containing protein</fullName>
    </recommendedName>
</protein>
<dbReference type="InterPro" id="IPR036736">
    <property type="entry name" value="ACP-like_sf"/>
</dbReference>
<keyword evidence="6" id="KW-1185">Reference proteome</keyword>
<dbReference type="InterPro" id="IPR025110">
    <property type="entry name" value="AMP-bd_C"/>
</dbReference>
<dbReference type="Gene3D" id="3.40.50.1820">
    <property type="entry name" value="alpha/beta hydrolase"/>
    <property type="match status" value="1"/>
</dbReference>
<evidence type="ECO:0000256" key="2">
    <source>
        <dbReference type="ARBA" id="ARBA00022450"/>
    </source>
</evidence>
<dbReference type="Pfam" id="PF00501">
    <property type="entry name" value="AMP-binding"/>
    <property type="match status" value="1"/>
</dbReference>
<dbReference type="CDD" id="cd05930">
    <property type="entry name" value="A_NRPS"/>
    <property type="match status" value="1"/>
</dbReference>
<dbReference type="Pfam" id="PF13193">
    <property type="entry name" value="AMP-binding_C"/>
    <property type="match status" value="1"/>
</dbReference>
<evidence type="ECO:0000313" key="6">
    <source>
        <dbReference type="Proteomes" id="UP000621500"/>
    </source>
</evidence>
<dbReference type="PROSITE" id="PS00012">
    <property type="entry name" value="PHOSPHOPANTETHEINE"/>
    <property type="match status" value="1"/>
</dbReference>
<accession>A0ABQ4EI90</accession>
<name>A0ABQ4EI90_9ACTN</name>
<dbReference type="InterPro" id="IPR009081">
    <property type="entry name" value="PP-bd_ACP"/>
</dbReference>
<dbReference type="Gene3D" id="3.30.559.30">
    <property type="entry name" value="Nonribosomal peptide synthetase, condensation domain"/>
    <property type="match status" value="1"/>
</dbReference>
<dbReference type="InterPro" id="IPR000873">
    <property type="entry name" value="AMP-dep_synth/lig_dom"/>
</dbReference>
<comment type="cofactor">
    <cofactor evidence="1">
        <name>pantetheine 4'-phosphate</name>
        <dbReference type="ChEBI" id="CHEBI:47942"/>
    </cofactor>
</comment>
<evidence type="ECO:0000256" key="3">
    <source>
        <dbReference type="ARBA" id="ARBA00022553"/>
    </source>
</evidence>
<dbReference type="InterPro" id="IPR020845">
    <property type="entry name" value="AMP-binding_CS"/>
</dbReference>
<comment type="caution">
    <text evidence="5">The sequence shown here is derived from an EMBL/GenBank/DDBJ whole genome shotgun (WGS) entry which is preliminary data.</text>
</comment>
<evidence type="ECO:0000256" key="1">
    <source>
        <dbReference type="ARBA" id="ARBA00001957"/>
    </source>
</evidence>
<dbReference type="Pfam" id="PF00550">
    <property type="entry name" value="PP-binding"/>
    <property type="match status" value="1"/>
</dbReference>
<dbReference type="RefSeq" id="WP_203856076.1">
    <property type="nucleotide sequence ID" value="NZ_BAAAZQ010000002.1"/>
</dbReference>
<organism evidence="5 6">
    <name type="scientific">Plantactinospora mayteni</name>
    <dbReference type="NCBI Taxonomy" id="566021"/>
    <lineage>
        <taxon>Bacteria</taxon>
        <taxon>Bacillati</taxon>
        <taxon>Actinomycetota</taxon>
        <taxon>Actinomycetes</taxon>
        <taxon>Micromonosporales</taxon>
        <taxon>Micromonosporaceae</taxon>
        <taxon>Plantactinospora</taxon>
    </lineage>
</organism>
<evidence type="ECO:0000259" key="4">
    <source>
        <dbReference type="PROSITE" id="PS50075"/>
    </source>
</evidence>